<dbReference type="EMBL" id="JBHLHV010000001">
    <property type="protein sequence ID" value="MFB8891340.1"/>
    <property type="molecule type" value="Genomic_DNA"/>
</dbReference>
<sequence length="83" mass="8822">MCSLPVTPIEERFTIEGQVVTSFSGVVSRLAAAHPSLAVVDVERVVLREWEAFSANRPVVVPIGVEEGAAEMLAVETSAQIDG</sequence>
<dbReference type="Proteomes" id="UP001589643">
    <property type="component" value="Unassembled WGS sequence"/>
</dbReference>
<protein>
    <submittedName>
        <fullName evidence="1">Uncharacterized protein</fullName>
    </submittedName>
</protein>
<keyword evidence="2" id="KW-1185">Reference proteome</keyword>
<evidence type="ECO:0000313" key="1">
    <source>
        <dbReference type="EMBL" id="MFB8891340.1"/>
    </source>
</evidence>
<dbReference type="RefSeq" id="WP_162815490.1">
    <property type="nucleotide sequence ID" value="NZ_JBHLHV010000001.1"/>
</dbReference>
<reference evidence="1 2" key="1">
    <citation type="submission" date="2024-08" db="EMBL/GenBank/DDBJ databases">
        <title>Heavy metals resistant antinobacteria isolated from wastewater.</title>
        <authorList>
            <person name="Roman Ponce B."/>
            <person name="Blanco Mercado M.A."/>
            <person name="Avila Aldana I.N."/>
            <person name="Morales Arrieta S."/>
        </authorList>
    </citation>
    <scope>NUCLEOTIDE SEQUENCE [LARGE SCALE GENOMIC DNA]</scope>
    <source>
        <strain evidence="2">sma-1</strain>
    </source>
</reference>
<comment type="caution">
    <text evidence="1">The sequence shown here is derived from an EMBL/GenBank/DDBJ whole genome shotgun (WGS) entry which is preliminary data.</text>
</comment>
<proteinExistence type="predicted"/>
<name>A0ABV5EN01_9MICO</name>
<evidence type="ECO:0000313" key="2">
    <source>
        <dbReference type="Proteomes" id="UP001589643"/>
    </source>
</evidence>
<gene>
    <name evidence="1" type="ORF">AB7P39_00640</name>
</gene>
<accession>A0ABV5EN01</accession>
<organism evidence="1 2">
    <name type="scientific">Microbacterium plantarum</name>
    <dbReference type="NCBI Taxonomy" id="1816425"/>
    <lineage>
        <taxon>Bacteria</taxon>
        <taxon>Bacillati</taxon>
        <taxon>Actinomycetota</taxon>
        <taxon>Actinomycetes</taxon>
        <taxon>Micrococcales</taxon>
        <taxon>Microbacteriaceae</taxon>
        <taxon>Microbacterium</taxon>
    </lineage>
</organism>